<dbReference type="AlphaFoldDB" id="A0AAN6F742"/>
<dbReference type="InterPro" id="IPR004738">
    <property type="entry name" value="Phos_permease"/>
</dbReference>
<feature type="transmembrane region" description="Helical" evidence="8">
    <location>
        <begin position="231"/>
        <end position="249"/>
    </location>
</feature>
<dbReference type="InterPro" id="IPR020846">
    <property type="entry name" value="MFS_dom"/>
</dbReference>
<organism evidence="10 12">
    <name type="scientific">Friedmanniomyces endolithicus</name>
    <dbReference type="NCBI Taxonomy" id="329885"/>
    <lineage>
        <taxon>Eukaryota</taxon>
        <taxon>Fungi</taxon>
        <taxon>Dikarya</taxon>
        <taxon>Ascomycota</taxon>
        <taxon>Pezizomycotina</taxon>
        <taxon>Dothideomycetes</taxon>
        <taxon>Dothideomycetidae</taxon>
        <taxon>Mycosphaerellales</taxon>
        <taxon>Teratosphaeriaceae</taxon>
        <taxon>Friedmanniomyces</taxon>
    </lineage>
</organism>
<evidence type="ECO:0000256" key="8">
    <source>
        <dbReference type="SAM" id="Phobius"/>
    </source>
</evidence>
<evidence type="ECO:0000256" key="5">
    <source>
        <dbReference type="ARBA" id="ARBA00022989"/>
    </source>
</evidence>
<protein>
    <submittedName>
        <fullName evidence="10">Inorganic phosphate transporter pho84</fullName>
    </submittedName>
</protein>
<feature type="transmembrane region" description="Helical" evidence="8">
    <location>
        <begin position="139"/>
        <end position="162"/>
    </location>
</feature>
<comment type="caution">
    <text evidence="10">The sequence shown here is derived from an EMBL/GenBank/DDBJ whole genome shotgun (WGS) entry which is preliminary data.</text>
</comment>
<evidence type="ECO:0000256" key="2">
    <source>
        <dbReference type="ARBA" id="ARBA00022448"/>
    </source>
</evidence>
<feature type="transmembrane region" description="Helical" evidence="8">
    <location>
        <begin position="458"/>
        <end position="478"/>
    </location>
</feature>
<feature type="transmembrane region" description="Helical" evidence="8">
    <location>
        <begin position="116"/>
        <end position="133"/>
    </location>
</feature>
<dbReference type="NCBIfam" id="TIGR00887">
    <property type="entry name" value="2A0109"/>
    <property type="match status" value="1"/>
</dbReference>
<dbReference type="GO" id="GO:0016020">
    <property type="term" value="C:membrane"/>
    <property type="evidence" value="ECO:0007669"/>
    <property type="project" value="UniProtKB-SubCell"/>
</dbReference>
<dbReference type="EMBL" id="JAUJLE010000425">
    <property type="protein sequence ID" value="KAK0956776.1"/>
    <property type="molecule type" value="Genomic_DNA"/>
</dbReference>
<dbReference type="EMBL" id="JASUXU010000129">
    <property type="protein sequence ID" value="KAK0304450.1"/>
    <property type="molecule type" value="Genomic_DNA"/>
</dbReference>
<dbReference type="CDD" id="cd17364">
    <property type="entry name" value="MFS_PhT"/>
    <property type="match status" value="1"/>
</dbReference>
<dbReference type="Pfam" id="PF00083">
    <property type="entry name" value="Sugar_tr"/>
    <property type="match status" value="1"/>
</dbReference>
<feature type="transmembrane region" description="Helical" evidence="8">
    <location>
        <begin position="57"/>
        <end position="75"/>
    </location>
</feature>
<dbReference type="InterPro" id="IPR036259">
    <property type="entry name" value="MFS_trans_sf"/>
</dbReference>
<proteinExistence type="predicted"/>
<feature type="transmembrane region" description="Helical" evidence="8">
    <location>
        <begin position="183"/>
        <end position="205"/>
    </location>
</feature>
<evidence type="ECO:0000313" key="11">
    <source>
        <dbReference type="EMBL" id="KAK0956776.1"/>
    </source>
</evidence>
<keyword evidence="6 8" id="KW-0472">Membrane</keyword>
<reference evidence="11" key="2">
    <citation type="submission" date="2023-06" db="EMBL/GenBank/DDBJ databases">
        <title>Black Yeasts Isolated from many extreme environments.</title>
        <authorList>
            <person name="Coleine C."/>
            <person name="Stajich J.E."/>
            <person name="Selbmann L."/>
        </authorList>
    </citation>
    <scope>NUCLEOTIDE SEQUENCE</scope>
    <source>
        <strain evidence="11">CCFEE 5200</strain>
    </source>
</reference>
<evidence type="ECO:0000256" key="3">
    <source>
        <dbReference type="ARBA" id="ARBA00022592"/>
    </source>
</evidence>
<keyword evidence="4 8" id="KW-0812">Transmembrane</keyword>
<dbReference type="PANTHER" id="PTHR24064">
    <property type="entry name" value="SOLUTE CARRIER FAMILY 22 MEMBER"/>
    <property type="match status" value="1"/>
</dbReference>
<dbReference type="Proteomes" id="UP001175353">
    <property type="component" value="Unassembled WGS sequence"/>
</dbReference>
<dbReference type="PROSITE" id="PS50850">
    <property type="entry name" value="MFS"/>
    <property type="match status" value="1"/>
</dbReference>
<name>A0AAN6F742_9PEZI</name>
<dbReference type="GO" id="GO:0005315">
    <property type="term" value="F:phosphate transmembrane transporter activity"/>
    <property type="evidence" value="ECO:0007669"/>
    <property type="project" value="InterPro"/>
</dbReference>
<gene>
    <name evidence="10" type="primary">PHO84</name>
    <name evidence="11" type="synonym">PHO84_1</name>
    <name evidence="10" type="ORF">LTR82_017199</name>
    <name evidence="11" type="ORF">LTR91_022199</name>
</gene>
<sequence>MSKEEPSPSEDNGQDISPVEHARDTRRLALRQIDDARIGPAHIRAVIVAGSGFFTDAYDLFSANFIVNMIGLAYYEGGVMSTGAQTAIKLSTTAGAVIGQVIFGWLADRLGRKKMYGVELIVILIGTLGQAIAGNGPGIPILATIFFWRVIMGIGVGGDYPLSSIITSEFATVKWRGALMNSVFAMQGFGNLAAALVSFVCVAGFKHAFIGAGSSAACYNNDACRLAADKTWRTIVAFGALPALAALYFRLTIPETPRYTLDVGLDEQSARADIQAYLAGKRGGKVDVTHAIQSNVRRQNLGPKAAPQDFWAHFRQWRYGKILLGTAGSWFFIDIAFWGLGLNNSAILHAIGYASQKNVYYNLYNTAVGNLILALAGSIPGYWVSVATIDTVGRWPIQMGSFIVLTVLFCIIGFAYHHLTSSGLLALYVLCQFFSNFGANSTTFIVPGEIFPTRFRSTAHGLSAAAGKIGAVIAQALLGPLANKGGTNKWLNHVMEIFAAFMLCGVGTTLLIPETKRKSLEYLAHKYHDEPMDATAADVDIDGAEMETGRDII</sequence>
<feature type="transmembrane region" description="Helical" evidence="8">
    <location>
        <begin position="397"/>
        <end position="419"/>
    </location>
</feature>
<dbReference type="PROSITE" id="PS00217">
    <property type="entry name" value="SUGAR_TRANSPORT_2"/>
    <property type="match status" value="1"/>
</dbReference>
<feature type="transmembrane region" description="Helical" evidence="8">
    <location>
        <begin position="361"/>
        <end position="385"/>
    </location>
</feature>
<feature type="region of interest" description="Disordered" evidence="7">
    <location>
        <begin position="1"/>
        <end position="21"/>
    </location>
</feature>
<evidence type="ECO:0000313" key="12">
    <source>
        <dbReference type="Proteomes" id="UP001168146"/>
    </source>
</evidence>
<dbReference type="GO" id="GO:0006817">
    <property type="term" value="P:phosphate ion transport"/>
    <property type="evidence" value="ECO:0007669"/>
    <property type="project" value="UniProtKB-KW"/>
</dbReference>
<feature type="transmembrane region" description="Helical" evidence="8">
    <location>
        <begin position="425"/>
        <end position="446"/>
    </location>
</feature>
<dbReference type="InterPro" id="IPR005829">
    <property type="entry name" value="Sugar_transporter_CS"/>
</dbReference>
<evidence type="ECO:0000256" key="6">
    <source>
        <dbReference type="ARBA" id="ARBA00023136"/>
    </source>
</evidence>
<keyword evidence="5 8" id="KW-1133">Transmembrane helix</keyword>
<feature type="transmembrane region" description="Helical" evidence="8">
    <location>
        <begin position="490"/>
        <end position="512"/>
    </location>
</feature>
<dbReference type="Proteomes" id="UP001168146">
    <property type="component" value="Unassembled WGS sequence"/>
</dbReference>
<dbReference type="InterPro" id="IPR005828">
    <property type="entry name" value="MFS_sugar_transport-like"/>
</dbReference>
<evidence type="ECO:0000259" key="9">
    <source>
        <dbReference type="PROSITE" id="PS50850"/>
    </source>
</evidence>
<dbReference type="SUPFAM" id="SSF103473">
    <property type="entry name" value="MFS general substrate transporter"/>
    <property type="match status" value="1"/>
</dbReference>
<feature type="transmembrane region" description="Helical" evidence="8">
    <location>
        <begin position="87"/>
        <end position="107"/>
    </location>
</feature>
<feature type="transmembrane region" description="Helical" evidence="8">
    <location>
        <begin position="322"/>
        <end position="341"/>
    </location>
</feature>
<evidence type="ECO:0000256" key="1">
    <source>
        <dbReference type="ARBA" id="ARBA00004141"/>
    </source>
</evidence>
<evidence type="ECO:0000313" key="10">
    <source>
        <dbReference type="EMBL" id="KAK0304450.1"/>
    </source>
</evidence>
<keyword evidence="2" id="KW-0813">Transport</keyword>
<reference evidence="10" key="1">
    <citation type="submission" date="2021-12" db="EMBL/GenBank/DDBJ databases">
        <title>Black yeast isolated from Biological Soil Crust.</title>
        <authorList>
            <person name="Kurbessoian T."/>
        </authorList>
    </citation>
    <scope>NUCLEOTIDE SEQUENCE</scope>
    <source>
        <strain evidence="10">CCFEE 5208</strain>
    </source>
</reference>
<feature type="domain" description="Major facilitator superfamily (MFS) profile" evidence="9">
    <location>
        <begin position="45"/>
        <end position="517"/>
    </location>
</feature>
<keyword evidence="13" id="KW-1185">Reference proteome</keyword>
<keyword evidence="3" id="KW-0592">Phosphate transport</keyword>
<evidence type="ECO:0000313" key="13">
    <source>
        <dbReference type="Proteomes" id="UP001175353"/>
    </source>
</evidence>
<comment type="subcellular location">
    <subcellularLocation>
        <location evidence="1">Membrane</location>
        <topology evidence="1">Multi-pass membrane protein</topology>
    </subcellularLocation>
</comment>
<evidence type="ECO:0000256" key="7">
    <source>
        <dbReference type="SAM" id="MobiDB-lite"/>
    </source>
</evidence>
<dbReference type="Gene3D" id="1.20.1250.20">
    <property type="entry name" value="MFS general substrate transporter like domains"/>
    <property type="match status" value="2"/>
</dbReference>
<evidence type="ECO:0000256" key="4">
    <source>
        <dbReference type="ARBA" id="ARBA00022692"/>
    </source>
</evidence>
<accession>A0AAN6F742</accession>